<dbReference type="Proteomes" id="UP000050795">
    <property type="component" value="Unassembled WGS sequence"/>
</dbReference>
<name>A0AA85J6C2_TRIRE</name>
<dbReference type="WBParaSite" id="TREG1_133240.1">
    <property type="protein sequence ID" value="TREG1_133240.1"/>
    <property type="gene ID" value="TREG1_133240"/>
</dbReference>
<proteinExistence type="predicted"/>
<reference evidence="2" key="1">
    <citation type="submission" date="2022-06" db="EMBL/GenBank/DDBJ databases">
        <authorList>
            <person name="Berger JAMES D."/>
            <person name="Berger JAMES D."/>
        </authorList>
    </citation>
    <scope>NUCLEOTIDE SEQUENCE [LARGE SCALE GENOMIC DNA]</scope>
</reference>
<feature type="domain" description="Reverse transcriptase" evidence="1">
    <location>
        <begin position="1"/>
        <end position="98"/>
    </location>
</feature>
<dbReference type="InterPro" id="IPR000477">
    <property type="entry name" value="RT_dom"/>
</dbReference>
<evidence type="ECO:0000313" key="2">
    <source>
        <dbReference type="Proteomes" id="UP000050795"/>
    </source>
</evidence>
<evidence type="ECO:0000259" key="1">
    <source>
        <dbReference type="PROSITE" id="PS50878"/>
    </source>
</evidence>
<accession>A0AA85J6C2</accession>
<keyword evidence="2" id="KW-1185">Reference proteome</keyword>
<dbReference type="PROSITE" id="PS50878">
    <property type="entry name" value="RT_POL"/>
    <property type="match status" value="1"/>
</dbReference>
<sequence length="106" mass="12537">MGSPLGQIMADFSLEKLQKAPLRDVAYNLDFYCRYVDDIFTVVKKESETRDILEKFNKAHPGISFTKEEEENDSISFRDVLMTERTHRTYFNWTIYLLSELRTDTI</sequence>
<reference evidence="3" key="2">
    <citation type="submission" date="2023-11" db="UniProtKB">
        <authorList>
            <consortium name="WormBaseParasite"/>
        </authorList>
    </citation>
    <scope>IDENTIFICATION</scope>
</reference>
<protein>
    <recommendedName>
        <fullName evidence="1">Reverse transcriptase domain-containing protein</fullName>
    </recommendedName>
</protein>
<dbReference type="PANTHER" id="PTHR21301:SF10">
    <property type="entry name" value="REVERSE TRANSCRIPTASE DOMAIN-CONTAINING PROTEIN"/>
    <property type="match status" value="1"/>
</dbReference>
<dbReference type="PANTHER" id="PTHR21301">
    <property type="entry name" value="REVERSE TRANSCRIPTASE"/>
    <property type="match status" value="1"/>
</dbReference>
<dbReference type="AlphaFoldDB" id="A0AA85J6C2"/>
<evidence type="ECO:0000313" key="3">
    <source>
        <dbReference type="WBParaSite" id="TREG1_133240.1"/>
    </source>
</evidence>
<organism evidence="2 3">
    <name type="scientific">Trichobilharzia regenti</name>
    <name type="common">Nasal bird schistosome</name>
    <dbReference type="NCBI Taxonomy" id="157069"/>
    <lineage>
        <taxon>Eukaryota</taxon>
        <taxon>Metazoa</taxon>
        <taxon>Spiralia</taxon>
        <taxon>Lophotrochozoa</taxon>
        <taxon>Platyhelminthes</taxon>
        <taxon>Trematoda</taxon>
        <taxon>Digenea</taxon>
        <taxon>Strigeidida</taxon>
        <taxon>Schistosomatoidea</taxon>
        <taxon>Schistosomatidae</taxon>
        <taxon>Trichobilharzia</taxon>
    </lineage>
</organism>